<keyword evidence="2" id="KW-1185">Reference proteome</keyword>
<protein>
    <submittedName>
        <fullName evidence="1">Uncharacterized protein</fullName>
    </submittedName>
</protein>
<accession>A0ABU0VTK8</accession>
<gene>
    <name evidence="1" type="ORF">Q9295_01695</name>
</gene>
<proteinExistence type="predicted"/>
<sequence length="146" mass="15775">MTQNRNQRRTMKRNAAAQAAKLAACCFDYNGREMLPVTDPVAIAVLERAFTRMLKAGGEPMAVPLSEAEASAFPLHEGEKRLLPGGVTWLAVGVDVSGRGTYAMQCAWDESRALAHEGARAMALSRLRASLAEAGFSPWRKVQADA</sequence>
<evidence type="ECO:0000313" key="2">
    <source>
        <dbReference type="Proteomes" id="UP001239680"/>
    </source>
</evidence>
<evidence type="ECO:0000313" key="1">
    <source>
        <dbReference type="EMBL" id="MDQ2065071.1"/>
    </source>
</evidence>
<dbReference type="Proteomes" id="UP001239680">
    <property type="component" value="Unassembled WGS sequence"/>
</dbReference>
<reference evidence="1 2" key="1">
    <citation type="submission" date="2023-08" db="EMBL/GenBank/DDBJ databases">
        <title>Characterization of two Paracoccaceae strains isolated from Phycosphere and proposal of Xinfangfangia lacusdiani sp. nov.</title>
        <authorList>
            <person name="Deng Y."/>
            <person name="Zhang Y.Q."/>
        </authorList>
    </citation>
    <scope>NUCLEOTIDE SEQUENCE [LARGE SCALE GENOMIC DNA]</scope>
    <source>
        <strain evidence="1 2">CPCC 101601</strain>
    </source>
</reference>
<organism evidence="1 2">
    <name type="scientific">Pseudogemmobacter lacusdianii</name>
    <dbReference type="NCBI Taxonomy" id="3069608"/>
    <lineage>
        <taxon>Bacteria</taxon>
        <taxon>Pseudomonadati</taxon>
        <taxon>Pseudomonadota</taxon>
        <taxon>Alphaproteobacteria</taxon>
        <taxon>Rhodobacterales</taxon>
        <taxon>Paracoccaceae</taxon>
        <taxon>Pseudogemmobacter</taxon>
    </lineage>
</organism>
<dbReference type="EMBL" id="JAVDBT010000001">
    <property type="protein sequence ID" value="MDQ2065071.1"/>
    <property type="molecule type" value="Genomic_DNA"/>
</dbReference>
<comment type="caution">
    <text evidence="1">The sequence shown here is derived from an EMBL/GenBank/DDBJ whole genome shotgun (WGS) entry which is preliminary data.</text>
</comment>
<name>A0ABU0VTK8_9RHOB</name>
<dbReference type="RefSeq" id="WP_306678745.1">
    <property type="nucleotide sequence ID" value="NZ_JAVDBT010000001.1"/>
</dbReference>